<evidence type="ECO:0000313" key="5">
    <source>
        <dbReference type="Proteomes" id="UP000199341"/>
    </source>
</evidence>
<dbReference type="InterPro" id="IPR050832">
    <property type="entry name" value="Bact_Acetyltransf"/>
</dbReference>
<dbReference type="Gene3D" id="3.40.630.30">
    <property type="match status" value="1"/>
</dbReference>
<feature type="domain" description="N-acetyltransferase" evidence="3">
    <location>
        <begin position="2"/>
        <end position="168"/>
    </location>
</feature>
<keyword evidence="1 4" id="KW-0808">Transferase</keyword>
<protein>
    <submittedName>
        <fullName evidence="4">Acetyltransferase (GNAT) family protein</fullName>
    </submittedName>
</protein>
<keyword evidence="2" id="KW-0012">Acyltransferase</keyword>
<dbReference type="PROSITE" id="PS51186">
    <property type="entry name" value="GNAT"/>
    <property type="match status" value="1"/>
</dbReference>
<dbReference type="Proteomes" id="UP000199341">
    <property type="component" value="Unassembled WGS sequence"/>
</dbReference>
<dbReference type="EMBL" id="FNIE01000004">
    <property type="protein sequence ID" value="SDN44970.1"/>
    <property type="molecule type" value="Genomic_DNA"/>
</dbReference>
<gene>
    <name evidence="4" type="ORF">SAMN05216259_104185</name>
</gene>
<proteinExistence type="predicted"/>
<reference evidence="4 5" key="1">
    <citation type="submission" date="2016-10" db="EMBL/GenBank/DDBJ databases">
        <authorList>
            <person name="de Groot N.N."/>
        </authorList>
    </citation>
    <scope>NUCLEOTIDE SEQUENCE [LARGE SCALE GENOMIC DNA]</scope>
    <source>
        <strain evidence="4 5">CGMCC 4.2022</strain>
    </source>
</reference>
<name>A0A1H0BH55_9ACTN</name>
<dbReference type="GO" id="GO:0016747">
    <property type="term" value="F:acyltransferase activity, transferring groups other than amino-acyl groups"/>
    <property type="evidence" value="ECO:0007669"/>
    <property type="project" value="InterPro"/>
</dbReference>
<organism evidence="4 5">
    <name type="scientific">Actinacidiphila guanduensis</name>
    <dbReference type="NCBI Taxonomy" id="310781"/>
    <lineage>
        <taxon>Bacteria</taxon>
        <taxon>Bacillati</taxon>
        <taxon>Actinomycetota</taxon>
        <taxon>Actinomycetes</taxon>
        <taxon>Kitasatosporales</taxon>
        <taxon>Streptomycetaceae</taxon>
        <taxon>Actinacidiphila</taxon>
    </lineage>
</organism>
<evidence type="ECO:0000313" key="4">
    <source>
        <dbReference type="EMBL" id="SDN44970.1"/>
    </source>
</evidence>
<sequence>MTTVRVMTQADVRAVSALRVAGWQAAYAGLLPQSYLDGMTVEGDARERHRRFAHAREGVADFVAVDGAGEVVGWACVGPYRGEVAPGELYALYVRPPLIGSGIGRALMDTAHTHARTHGFTSIRLWVLRDNTRARRFYERAGYTPDGTAQTESYDGVPIPEVRYERAL</sequence>
<evidence type="ECO:0000256" key="2">
    <source>
        <dbReference type="ARBA" id="ARBA00023315"/>
    </source>
</evidence>
<dbReference type="CDD" id="cd04301">
    <property type="entry name" value="NAT_SF"/>
    <property type="match status" value="1"/>
</dbReference>
<dbReference type="Pfam" id="PF00583">
    <property type="entry name" value="Acetyltransf_1"/>
    <property type="match status" value="1"/>
</dbReference>
<dbReference type="RefSeq" id="WP_245771318.1">
    <property type="nucleotide sequence ID" value="NZ_FNIE01000004.1"/>
</dbReference>
<dbReference type="PANTHER" id="PTHR43877">
    <property type="entry name" value="AMINOALKYLPHOSPHONATE N-ACETYLTRANSFERASE-RELATED-RELATED"/>
    <property type="match status" value="1"/>
</dbReference>
<evidence type="ECO:0000259" key="3">
    <source>
        <dbReference type="PROSITE" id="PS51186"/>
    </source>
</evidence>
<dbReference type="SUPFAM" id="SSF55729">
    <property type="entry name" value="Acyl-CoA N-acyltransferases (Nat)"/>
    <property type="match status" value="1"/>
</dbReference>
<dbReference type="InterPro" id="IPR016181">
    <property type="entry name" value="Acyl_CoA_acyltransferase"/>
</dbReference>
<evidence type="ECO:0000256" key="1">
    <source>
        <dbReference type="ARBA" id="ARBA00022679"/>
    </source>
</evidence>
<accession>A0A1H0BH55</accession>
<dbReference type="InterPro" id="IPR000182">
    <property type="entry name" value="GNAT_dom"/>
</dbReference>
<keyword evidence="5" id="KW-1185">Reference proteome</keyword>
<dbReference type="AlphaFoldDB" id="A0A1H0BH55"/>